<protein>
    <submittedName>
        <fullName evidence="2">Uncharacterized protein</fullName>
    </submittedName>
</protein>
<evidence type="ECO:0000256" key="1">
    <source>
        <dbReference type="SAM" id="MobiDB-lite"/>
    </source>
</evidence>
<evidence type="ECO:0000313" key="3">
    <source>
        <dbReference type="Proteomes" id="UP000282002"/>
    </source>
</evidence>
<organism evidence="2 3">
    <name type="scientific">Tabrizicola piscis</name>
    <dbReference type="NCBI Taxonomy" id="2494374"/>
    <lineage>
        <taxon>Bacteria</taxon>
        <taxon>Pseudomonadati</taxon>
        <taxon>Pseudomonadota</taxon>
        <taxon>Alphaproteobacteria</taxon>
        <taxon>Rhodobacterales</taxon>
        <taxon>Paracoccaceae</taxon>
        <taxon>Tabrizicola</taxon>
    </lineage>
</organism>
<evidence type="ECO:0000313" key="2">
    <source>
        <dbReference type="EMBL" id="AZL60581.1"/>
    </source>
</evidence>
<feature type="region of interest" description="Disordered" evidence="1">
    <location>
        <begin position="131"/>
        <end position="189"/>
    </location>
</feature>
<dbReference type="EMBL" id="CP034328">
    <property type="protein sequence ID" value="AZL60581.1"/>
    <property type="molecule type" value="Genomic_DNA"/>
</dbReference>
<gene>
    <name evidence="2" type="ORF">EI545_18165</name>
</gene>
<dbReference type="RefSeq" id="WP_125326773.1">
    <property type="nucleotide sequence ID" value="NZ_CP034328.1"/>
</dbReference>
<accession>A0A3S8UAI5</accession>
<dbReference type="KEGG" id="taw:EI545_18165"/>
<dbReference type="Proteomes" id="UP000282002">
    <property type="component" value="Chromosome"/>
</dbReference>
<feature type="compositionally biased region" description="Low complexity" evidence="1">
    <location>
        <begin position="175"/>
        <end position="187"/>
    </location>
</feature>
<dbReference type="AlphaFoldDB" id="A0A3S8UAI5"/>
<keyword evidence="3" id="KW-1185">Reference proteome</keyword>
<reference evidence="2 3" key="1">
    <citation type="submission" date="2018-12" db="EMBL/GenBank/DDBJ databases">
        <title>Complete genome sequencing of Tabrizicola sp. K13M18.</title>
        <authorList>
            <person name="Bae J.-W."/>
        </authorList>
    </citation>
    <scope>NUCLEOTIDE SEQUENCE [LARGE SCALE GENOMIC DNA]</scope>
    <source>
        <strain evidence="2 3">K13M18</strain>
    </source>
</reference>
<name>A0A3S8UAI5_9RHOB</name>
<feature type="compositionally biased region" description="Pro residues" evidence="1">
    <location>
        <begin position="135"/>
        <end position="150"/>
    </location>
</feature>
<dbReference type="OrthoDB" id="7689614at2"/>
<feature type="region of interest" description="Disordered" evidence="1">
    <location>
        <begin position="1"/>
        <end position="25"/>
    </location>
</feature>
<proteinExistence type="predicted"/>
<sequence>MASDPLRRRSEPKEKPRPKIWAEGDQRPPFNLRAFGSASLHLSREGVAPLHAWVARTARRVAVNVKNGAGRIPEEKLGRAARFVPSHLRVAAWIKNGAAILSHASATADPDVKRGNALVAEIEPHLWPGKAAPLSPAPVPDPLSAPPANPEPVVLAEPMQPGDDPLSAIRSDLEGGPAARPAPATALPAPPGPAATGAIQVSGYALGWLSCFAALPYGLAKAAWLHIKGVDLRRIGQDD</sequence>